<name>A0ABR4JQ23_9EURO</name>
<proteinExistence type="predicted"/>
<sequence>MANFNTYWAKSTARDRIKPLHFTPSDGTHYFWFRNRPLAFIRYSEDNQGMGHGGLRALERPSITYIGRNPAILKDLLLEAQHSYVAKDANNTVIYRFRSDMGSAHWFFSMARPLRPLSTVILDLDHKERLITNIKEYLHPGTRRWYRIAGFRIDGNTSFMGHLEQGRQVCALL</sequence>
<comment type="caution">
    <text evidence="2">The sequence shown here is derived from an EMBL/GenBank/DDBJ whole genome shotgun (WGS) entry which is preliminary data.</text>
</comment>
<evidence type="ECO:0000259" key="1">
    <source>
        <dbReference type="SMART" id="SM01024"/>
    </source>
</evidence>
<evidence type="ECO:0000313" key="3">
    <source>
        <dbReference type="Proteomes" id="UP001610446"/>
    </source>
</evidence>
<dbReference type="InterPro" id="IPR014851">
    <property type="entry name" value="BCS1_N"/>
</dbReference>
<dbReference type="Proteomes" id="UP001610446">
    <property type="component" value="Unassembled WGS sequence"/>
</dbReference>
<keyword evidence="3" id="KW-1185">Reference proteome</keyword>
<gene>
    <name evidence="2" type="ORF">BJY01DRAFT_217002</name>
</gene>
<protein>
    <submittedName>
        <fullName evidence="2">BCS1 N terminal-domain-containing protein</fullName>
    </submittedName>
</protein>
<organism evidence="2 3">
    <name type="scientific">Aspergillus pseudoustus</name>
    <dbReference type="NCBI Taxonomy" id="1810923"/>
    <lineage>
        <taxon>Eukaryota</taxon>
        <taxon>Fungi</taxon>
        <taxon>Dikarya</taxon>
        <taxon>Ascomycota</taxon>
        <taxon>Pezizomycotina</taxon>
        <taxon>Eurotiomycetes</taxon>
        <taxon>Eurotiomycetidae</taxon>
        <taxon>Eurotiales</taxon>
        <taxon>Aspergillaceae</taxon>
        <taxon>Aspergillus</taxon>
        <taxon>Aspergillus subgen. Nidulantes</taxon>
    </lineage>
</organism>
<evidence type="ECO:0000313" key="2">
    <source>
        <dbReference type="EMBL" id="KAL2841892.1"/>
    </source>
</evidence>
<dbReference type="EMBL" id="JBFXLU010000104">
    <property type="protein sequence ID" value="KAL2841892.1"/>
    <property type="molecule type" value="Genomic_DNA"/>
</dbReference>
<dbReference type="Pfam" id="PF08740">
    <property type="entry name" value="BCS1_N"/>
    <property type="match status" value="1"/>
</dbReference>
<feature type="domain" description="BCS1 N-terminal" evidence="1">
    <location>
        <begin position="1"/>
        <end position="120"/>
    </location>
</feature>
<reference evidence="2 3" key="1">
    <citation type="submission" date="2024-07" db="EMBL/GenBank/DDBJ databases">
        <title>Section-level genome sequencing and comparative genomics of Aspergillus sections Usti and Cavernicolus.</title>
        <authorList>
            <consortium name="Lawrence Berkeley National Laboratory"/>
            <person name="Nybo J.L."/>
            <person name="Vesth T.C."/>
            <person name="Theobald S."/>
            <person name="Frisvad J.C."/>
            <person name="Larsen T.O."/>
            <person name="Kjaerboelling I."/>
            <person name="Rothschild-Mancinelli K."/>
            <person name="Lyhne E.K."/>
            <person name="Kogle M.E."/>
            <person name="Barry K."/>
            <person name="Clum A."/>
            <person name="Na H."/>
            <person name="Ledsgaard L."/>
            <person name="Lin J."/>
            <person name="Lipzen A."/>
            <person name="Kuo A."/>
            <person name="Riley R."/>
            <person name="Mondo S."/>
            <person name="Labutti K."/>
            <person name="Haridas S."/>
            <person name="Pangalinan J."/>
            <person name="Salamov A.A."/>
            <person name="Simmons B.A."/>
            <person name="Magnuson J.K."/>
            <person name="Chen J."/>
            <person name="Drula E."/>
            <person name="Henrissat B."/>
            <person name="Wiebenga A."/>
            <person name="Lubbers R.J."/>
            <person name="Gomes A.C."/>
            <person name="Makela M.R."/>
            <person name="Stajich J."/>
            <person name="Grigoriev I.V."/>
            <person name="Mortensen U.H."/>
            <person name="De Vries R.P."/>
            <person name="Baker S.E."/>
            <person name="Andersen M.R."/>
        </authorList>
    </citation>
    <scope>NUCLEOTIDE SEQUENCE [LARGE SCALE GENOMIC DNA]</scope>
    <source>
        <strain evidence="2 3">CBS 123904</strain>
    </source>
</reference>
<accession>A0ABR4JQ23</accession>
<dbReference type="SMART" id="SM01024">
    <property type="entry name" value="BCS1_N"/>
    <property type="match status" value="1"/>
</dbReference>